<dbReference type="OrthoDB" id="9792021at2"/>
<feature type="region of interest" description="Disordered" evidence="2">
    <location>
        <begin position="1"/>
        <end position="24"/>
    </location>
</feature>
<reference evidence="4 5" key="1">
    <citation type="submission" date="2019-02" db="EMBL/GenBank/DDBJ databases">
        <title>Siculibacillus lacustris gen. nov., sp. nov., a new rosette-forming bacterium isolated from a freshwater crater lake (Lake St. Ana, Romania).</title>
        <authorList>
            <person name="Felfoldi T."/>
            <person name="Marton Z."/>
            <person name="Szabo A."/>
            <person name="Mentes A."/>
            <person name="Boka K."/>
            <person name="Marialigeti K."/>
            <person name="Mathe I."/>
            <person name="Koncz M."/>
            <person name="Schumann P."/>
            <person name="Toth E."/>
        </authorList>
    </citation>
    <scope>NUCLEOTIDE SEQUENCE [LARGE SCALE GENOMIC DNA]</scope>
    <source>
        <strain evidence="4 5">SA-279</strain>
    </source>
</reference>
<dbReference type="PANTHER" id="PTHR30329:SF21">
    <property type="entry name" value="LIPOPROTEIN YIAD-RELATED"/>
    <property type="match status" value="1"/>
</dbReference>
<accession>A0A4Q9VIR3</accession>
<dbReference type="Pfam" id="PF00691">
    <property type="entry name" value="OmpA"/>
    <property type="match status" value="1"/>
</dbReference>
<dbReference type="SUPFAM" id="SSF103088">
    <property type="entry name" value="OmpA-like"/>
    <property type="match status" value="1"/>
</dbReference>
<comment type="caution">
    <text evidence="4">The sequence shown here is derived from an EMBL/GenBank/DDBJ whole genome shotgun (WGS) entry which is preliminary data.</text>
</comment>
<dbReference type="InterPro" id="IPR006665">
    <property type="entry name" value="OmpA-like"/>
</dbReference>
<evidence type="ECO:0000313" key="5">
    <source>
        <dbReference type="Proteomes" id="UP000292781"/>
    </source>
</evidence>
<dbReference type="Gene3D" id="3.30.1330.60">
    <property type="entry name" value="OmpA-like domain"/>
    <property type="match status" value="1"/>
</dbReference>
<evidence type="ECO:0000256" key="1">
    <source>
        <dbReference type="PROSITE-ProRule" id="PRU00473"/>
    </source>
</evidence>
<dbReference type="InterPro" id="IPR050330">
    <property type="entry name" value="Bact_OuterMem_StrucFunc"/>
</dbReference>
<proteinExistence type="predicted"/>
<protein>
    <submittedName>
        <fullName evidence="4">OmpA family protein</fullName>
    </submittedName>
</protein>
<dbReference type="AlphaFoldDB" id="A0A4Q9VIR3"/>
<organism evidence="4 5">
    <name type="scientific">Siculibacillus lacustris</name>
    <dbReference type="NCBI Taxonomy" id="1549641"/>
    <lineage>
        <taxon>Bacteria</taxon>
        <taxon>Pseudomonadati</taxon>
        <taxon>Pseudomonadota</taxon>
        <taxon>Alphaproteobacteria</taxon>
        <taxon>Hyphomicrobiales</taxon>
        <taxon>Ancalomicrobiaceae</taxon>
        <taxon>Siculibacillus</taxon>
    </lineage>
</organism>
<evidence type="ECO:0000256" key="2">
    <source>
        <dbReference type="SAM" id="MobiDB-lite"/>
    </source>
</evidence>
<keyword evidence="5" id="KW-1185">Reference proteome</keyword>
<name>A0A4Q9VIR3_9HYPH</name>
<gene>
    <name evidence="4" type="ORF">EYW49_18005</name>
</gene>
<feature type="compositionally biased region" description="Pro residues" evidence="2">
    <location>
        <begin position="1"/>
        <end position="18"/>
    </location>
</feature>
<dbReference type="CDD" id="cd07185">
    <property type="entry name" value="OmpA_C-like"/>
    <property type="match status" value="1"/>
</dbReference>
<dbReference type="PANTHER" id="PTHR30329">
    <property type="entry name" value="STATOR ELEMENT OF FLAGELLAR MOTOR COMPLEX"/>
    <property type="match status" value="1"/>
</dbReference>
<keyword evidence="1" id="KW-0472">Membrane</keyword>
<sequence>MARPIPPQPGGPTPPAPGRPGITPLGGAAIGVGVGLVGGYLLSGAGGGPKRLDDVHQQRQRIDDGGVTYYREPGRTIVQDEGRSFVRHDETERFRELGYPVHTETRGDQIVSTWVRPDGTRIITITDPDGRLVQRIREYPDGRQVVLIDNGFRPRPRHPREEIVILPPPVLVMPQDRYVVDADRADETLIYDTLIAPPVTRVERRYSLDEVRASPDLRARMRSVDLDTITFDTGSWEVTPDQARRLAVIAEAIRKAVEANPSEVFLIEGHTDTVGSDLDNLSLSDRRAQAVAEVLTRDYQVPSENLTTQGYGEQYLKVKVDGPSRENRRVTVRRITPLINEPTPTAQP</sequence>
<dbReference type="GO" id="GO:0016020">
    <property type="term" value="C:membrane"/>
    <property type="evidence" value="ECO:0007669"/>
    <property type="project" value="UniProtKB-UniRule"/>
</dbReference>
<dbReference type="InterPro" id="IPR036737">
    <property type="entry name" value="OmpA-like_sf"/>
</dbReference>
<dbReference type="Proteomes" id="UP000292781">
    <property type="component" value="Unassembled WGS sequence"/>
</dbReference>
<evidence type="ECO:0000313" key="4">
    <source>
        <dbReference type="EMBL" id="TBW34644.1"/>
    </source>
</evidence>
<dbReference type="PROSITE" id="PS51123">
    <property type="entry name" value="OMPA_2"/>
    <property type="match status" value="1"/>
</dbReference>
<dbReference type="EMBL" id="SJFN01000032">
    <property type="protein sequence ID" value="TBW34644.1"/>
    <property type="molecule type" value="Genomic_DNA"/>
</dbReference>
<evidence type="ECO:0000259" key="3">
    <source>
        <dbReference type="PROSITE" id="PS51123"/>
    </source>
</evidence>
<feature type="domain" description="OmpA-like" evidence="3">
    <location>
        <begin position="218"/>
        <end position="343"/>
    </location>
</feature>